<dbReference type="Pfam" id="PF12643">
    <property type="entry name" value="MazG-like"/>
    <property type="match status" value="1"/>
</dbReference>
<dbReference type="SUPFAM" id="SSF101386">
    <property type="entry name" value="all-alpha NTP pyrophosphatases"/>
    <property type="match status" value="1"/>
</dbReference>
<dbReference type="Gene3D" id="1.10.287.1080">
    <property type="entry name" value="MazG-like"/>
    <property type="match status" value="1"/>
</dbReference>
<dbReference type="PANTHER" id="PTHR46523">
    <property type="entry name" value="DCTP PYROPHOSPHATASE 1"/>
    <property type="match status" value="1"/>
</dbReference>
<protein>
    <submittedName>
        <fullName evidence="1">Nucleotide pyrophosphohydrolase</fullName>
    </submittedName>
</protein>
<gene>
    <name evidence="1" type="ORF">K8I29_07680</name>
</gene>
<reference evidence="1" key="1">
    <citation type="journal article" date="2021" name="bioRxiv">
        <title>Unraveling nitrogen, sulfur and carbon metabolic pathways and microbial community transcriptional responses to substrate deprivation and toxicity stresses in a bioreactor mimicking anoxic brackish coastal sediment conditions.</title>
        <authorList>
            <person name="Martins P.D."/>
            <person name="Echeveste M.J."/>
            <person name="Arshad A."/>
            <person name="Kurth J."/>
            <person name="Ouboter H."/>
            <person name="Jetten M.S.M."/>
            <person name="Welte C.U."/>
        </authorList>
    </citation>
    <scope>NUCLEOTIDE SEQUENCE</scope>
    <source>
        <strain evidence="1">MAG_39</strain>
    </source>
</reference>
<dbReference type="GO" id="GO:0009143">
    <property type="term" value="P:nucleoside triphosphate catabolic process"/>
    <property type="evidence" value="ECO:0007669"/>
    <property type="project" value="InterPro"/>
</dbReference>
<dbReference type="PANTHER" id="PTHR46523:SF1">
    <property type="entry name" value="DCTP PYROPHOSPHATASE 1"/>
    <property type="match status" value="1"/>
</dbReference>
<dbReference type="AlphaFoldDB" id="A0A953J9Z8"/>
<dbReference type="InterPro" id="IPR052555">
    <property type="entry name" value="dCTP_Pyrophosphatase"/>
</dbReference>
<dbReference type="PIRSF" id="PIRSF029826">
    <property type="entry name" value="UCP029826_pph"/>
    <property type="match status" value="1"/>
</dbReference>
<proteinExistence type="predicted"/>
<dbReference type="InterPro" id="IPR025984">
    <property type="entry name" value="DCTPP"/>
</dbReference>
<evidence type="ECO:0000313" key="2">
    <source>
        <dbReference type="Proteomes" id="UP000705867"/>
    </source>
</evidence>
<sequence>MSESLHTIIERLLAFRREREWEQFHHPKDLAISLVLEAAELLEEFQWKTDEEVKKHLAGEGRERVAEEIADIAIYLLLISHDLGIDLPAAIAGKIEKNEKRYPVEKAKGTAKKYDAL</sequence>
<dbReference type="CDD" id="cd11537">
    <property type="entry name" value="NTP-PPase_RS21-C6_like"/>
    <property type="match status" value="1"/>
</dbReference>
<organism evidence="1 2">
    <name type="scientific">Candidatus Nitrobium versatile</name>
    <dbReference type="NCBI Taxonomy" id="2884831"/>
    <lineage>
        <taxon>Bacteria</taxon>
        <taxon>Pseudomonadati</taxon>
        <taxon>Nitrospirota</taxon>
        <taxon>Nitrospiria</taxon>
        <taxon>Nitrospirales</taxon>
        <taxon>Nitrospiraceae</taxon>
        <taxon>Candidatus Nitrobium</taxon>
    </lineage>
</organism>
<dbReference type="EMBL" id="JAIOIV010000063">
    <property type="protein sequence ID" value="MBZ0156082.1"/>
    <property type="molecule type" value="Genomic_DNA"/>
</dbReference>
<comment type="caution">
    <text evidence="1">The sequence shown here is derived from an EMBL/GenBank/DDBJ whole genome shotgun (WGS) entry which is preliminary data.</text>
</comment>
<reference evidence="1" key="2">
    <citation type="submission" date="2021-08" db="EMBL/GenBank/DDBJ databases">
        <authorList>
            <person name="Dalcin Martins P."/>
        </authorList>
    </citation>
    <scope>NUCLEOTIDE SEQUENCE</scope>
    <source>
        <strain evidence="1">MAG_39</strain>
    </source>
</reference>
<dbReference type="GO" id="GO:0047429">
    <property type="term" value="F:nucleoside triphosphate diphosphatase activity"/>
    <property type="evidence" value="ECO:0007669"/>
    <property type="project" value="InterPro"/>
</dbReference>
<name>A0A953J9Z8_9BACT</name>
<accession>A0A953J9Z8</accession>
<evidence type="ECO:0000313" key="1">
    <source>
        <dbReference type="EMBL" id="MBZ0156082.1"/>
    </source>
</evidence>
<dbReference type="Proteomes" id="UP000705867">
    <property type="component" value="Unassembled WGS sequence"/>
</dbReference>